<feature type="transmembrane region" description="Helical" evidence="1">
    <location>
        <begin position="294"/>
        <end position="314"/>
    </location>
</feature>
<keyword evidence="1" id="KW-0812">Transmembrane</keyword>
<dbReference type="Proteomes" id="UP000095765">
    <property type="component" value="Unassembled WGS sequence"/>
</dbReference>
<protein>
    <submittedName>
        <fullName evidence="2">Uncharacterized protein</fullName>
    </submittedName>
</protein>
<dbReference type="OrthoDB" id="1860096at2"/>
<name>A0A174P4J2_9FIRM</name>
<evidence type="ECO:0000256" key="1">
    <source>
        <dbReference type="SAM" id="Phobius"/>
    </source>
</evidence>
<feature type="transmembrane region" description="Helical" evidence="1">
    <location>
        <begin position="229"/>
        <end position="249"/>
    </location>
</feature>
<dbReference type="AlphaFoldDB" id="A0A174P4J2"/>
<keyword evidence="1" id="KW-1133">Transmembrane helix</keyword>
<evidence type="ECO:0000313" key="2">
    <source>
        <dbReference type="EMBL" id="CUP53205.1"/>
    </source>
</evidence>
<organism evidence="2 3">
    <name type="scientific">Anaerotruncus colihominis</name>
    <dbReference type="NCBI Taxonomy" id="169435"/>
    <lineage>
        <taxon>Bacteria</taxon>
        <taxon>Bacillati</taxon>
        <taxon>Bacillota</taxon>
        <taxon>Clostridia</taxon>
        <taxon>Eubacteriales</taxon>
        <taxon>Oscillospiraceae</taxon>
        <taxon>Anaerotruncus</taxon>
    </lineage>
</organism>
<accession>A0A174P4J2</accession>
<keyword evidence="1" id="KW-0472">Membrane</keyword>
<feature type="transmembrane region" description="Helical" evidence="1">
    <location>
        <begin position="20"/>
        <end position="40"/>
    </location>
</feature>
<proteinExistence type="predicted"/>
<dbReference type="RefSeq" id="WP_055244526.1">
    <property type="nucleotide sequence ID" value="NZ_CABIWA010000003.1"/>
</dbReference>
<evidence type="ECO:0000313" key="3">
    <source>
        <dbReference type="Proteomes" id="UP000095765"/>
    </source>
</evidence>
<gene>
    <name evidence="2" type="ORF">ERS852551_01092</name>
</gene>
<feature type="transmembrane region" description="Helical" evidence="1">
    <location>
        <begin position="261"/>
        <end position="282"/>
    </location>
</feature>
<sequence>MMRYFAALLFVQLKSVLRSAAIYVSTAFFLAVMLLLAAVLPENNGVNLQVGVTVSGDIASTAANALLENAGFTVIRYTDDDALRRDVLAGVLHCGYRLDDQMEPPVTVYLTDASYMRPLTDEIVLAAYMDARAPGMAKAFLEDNGIDGSNTALIYERLRISEPPLSLELHTRGEGASIEELTDSGVQPLLYAVLITVFFGVTVLSALLEAGGRAAAYRQLAVFSGHRAVTAFAPALAGVLINLAVLLAADGLMHALFLQDGAYGAGARVLAFCALSVLMAVISPLMSRLRRWTGIVVALLPPFLFIGIICSGAIVDPVLLPAGMGALRFLSPAWYFLRLMAIL</sequence>
<reference evidence="2 3" key="1">
    <citation type="submission" date="2015-09" db="EMBL/GenBank/DDBJ databases">
        <authorList>
            <consortium name="Pathogen Informatics"/>
        </authorList>
    </citation>
    <scope>NUCLEOTIDE SEQUENCE [LARGE SCALE GENOMIC DNA]</scope>
    <source>
        <strain evidence="2 3">2789STDY5834939</strain>
    </source>
</reference>
<dbReference type="EMBL" id="CZBE01000006">
    <property type="protein sequence ID" value="CUP53205.1"/>
    <property type="molecule type" value="Genomic_DNA"/>
</dbReference>
<feature type="transmembrane region" description="Helical" evidence="1">
    <location>
        <begin position="189"/>
        <end position="208"/>
    </location>
</feature>